<dbReference type="PANTHER" id="PTHR10742">
    <property type="entry name" value="FLAVIN MONOAMINE OXIDASE"/>
    <property type="match status" value="1"/>
</dbReference>
<organism evidence="2 3">
    <name type="scientific">Lasiodiplodia theobromae</name>
    <dbReference type="NCBI Taxonomy" id="45133"/>
    <lineage>
        <taxon>Eukaryota</taxon>
        <taxon>Fungi</taxon>
        <taxon>Dikarya</taxon>
        <taxon>Ascomycota</taxon>
        <taxon>Pezizomycotina</taxon>
        <taxon>Dothideomycetes</taxon>
        <taxon>Dothideomycetes incertae sedis</taxon>
        <taxon>Botryosphaeriales</taxon>
        <taxon>Botryosphaeriaceae</taxon>
        <taxon>Lasiodiplodia</taxon>
    </lineage>
</organism>
<dbReference type="Pfam" id="PF01593">
    <property type="entry name" value="Amino_oxidase"/>
    <property type="match status" value="1"/>
</dbReference>
<evidence type="ECO:0000313" key="3">
    <source>
        <dbReference type="Proteomes" id="UP000627934"/>
    </source>
</evidence>
<dbReference type="Gene3D" id="3.50.50.60">
    <property type="entry name" value="FAD/NAD(P)-binding domain"/>
    <property type="match status" value="1"/>
</dbReference>
<evidence type="ECO:0000313" key="2">
    <source>
        <dbReference type="EMBL" id="KAF9630302.1"/>
    </source>
</evidence>
<dbReference type="AlphaFoldDB" id="A0A8H7IS31"/>
<name>A0A8H7IS31_9PEZI</name>
<dbReference type="Proteomes" id="UP000627934">
    <property type="component" value="Unassembled WGS sequence"/>
</dbReference>
<gene>
    <name evidence="2" type="ORF">BFW01_g864</name>
</gene>
<evidence type="ECO:0000259" key="1">
    <source>
        <dbReference type="Pfam" id="PF01593"/>
    </source>
</evidence>
<feature type="domain" description="Amine oxidase" evidence="1">
    <location>
        <begin position="52"/>
        <end position="449"/>
    </location>
</feature>
<comment type="caution">
    <text evidence="2">The sequence shown here is derived from an EMBL/GenBank/DDBJ whole genome shotgun (WGS) entry which is preliminary data.</text>
</comment>
<dbReference type="InterPro" id="IPR036188">
    <property type="entry name" value="FAD/NAD-bd_sf"/>
</dbReference>
<accession>A0A8H7IS31</accession>
<protein>
    <recommendedName>
        <fullName evidence="1">Amine oxidase domain-containing protein</fullName>
    </recommendedName>
</protein>
<reference evidence="2" key="2">
    <citation type="journal article" date="2018" name="DNA Res.">
        <title>Comparative genome and transcriptome analyses reveal adaptations to opportunistic infections in woody plant degrading pathogens of Botryosphaeriaceae.</title>
        <authorList>
            <person name="Yan J.Y."/>
            <person name="Zhao W.S."/>
            <person name="Chen Z."/>
            <person name="Xing Q.K."/>
            <person name="Zhang W."/>
            <person name="Chethana K.W.T."/>
            <person name="Xue M.F."/>
            <person name="Xu J.P."/>
            <person name="Phillips A.J.L."/>
            <person name="Wang Y."/>
            <person name="Liu J.H."/>
            <person name="Liu M."/>
            <person name="Zhou Y."/>
            <person name="Jayawardena R.S."/>
            <person name="Manawasinghe I.S."/>
            <person name="Huang J.B."/>
            <person name="Qiao G.H."/>
            <person name="Fu C.Y."/>
            <person name="Guo F.F."/>
            <person name="Dissanayake A.J."/>
            <person name="Peng Y.L."/>
            <person name="Hyde K.D."/>
            <person name="Li X.H."/>
        </authorList>
    </citation>
    <scope>NUCLEOTIDE SEQUENCE</scope>
    <source>
        <strain evidence="2">CSS-01s</strain>
    </source>
</reference>
<dbReference type="GO" id="GO:0016491">
    <property type="term" value="F:oxidoreductase activity"/>
    <property type="evidence" value="ECO:0007669"/>
    <property type="project" value="InterPro"/>
</dbReference>
<reference evidence="2" key="1">
    <citation type="submission" date="2016-08" db="EMBL/GenBank/DDBJ databases">
        <authorList>
            <person name="Yan J."/>
        </authorList>
    </citation>
    <scope>NUCLEOTIDE SEQUENCE</scope>
    <source>
        <strain evidence="2">CSS-01s</strain>
    </source>
</reference>
<proteinExistence type="predicted"/>
<dbReference type="PANTHER" id="PTHR10742:SF410">
    <property type="entry name" value="LYSINE-SPECIFIC HISTONE DEMETHYLASE 2"/>
    <property type="match status" value="1"/>
</dbReference>
<sequence>MAPKTSDGYVWTADAGVSKGGLECIGVIQPPQSPQTLLSIKYDVIVIGAGYAGLVAARDLTTTGHSVLLLEARDRIGGRTYTVSKDGFKYEMGGTWVTHHMQYLFREMTRYGMDRDLILTGDPDKAKGYYTINVPGAIPRKLPHDEAGRMTARAWDIFVNVDGAQCRNVCPLPHAQLGNVVVDRATVEQWDRLSCRDRFDQIRHQLSAEEAGLLESLLLHISGGHMETSSLWDMIRSHALLAYSSDNFNDIWLRYKLREGQSELAKRMFDEAVDAGLHYAFSSPIDAIEEMPQKSPQGMVRVHAKDGKTYNAGRVICTVPLHVLGDVKFTPLLSAKRREAIHLGHVNHMTKIHADVKNSELARWNGMRYPNPLMYGYGDGNLPNGNVHIVAFGKDERDTFVPERDPEKVVGALKKLHDMDVERLLFHNWSTDPYSKGGPAWWRPGYMTKYQEELQMDVEIEGVLQKSEEHSQP</sequence>
<dbReference type="Gene3D" id="3.90.660.10">
    <property type="match status" value="2"/>
</dbReference>
<dbReference type="EMBL" id="MDYX01000040">
    <property type="protein sequence ID" value="KAF9630302.1"/>
    <property type="molecule type" value="Genomic_DNA"/>
</dbReference>
<dbReference type="SUPFAM" id="SSF51905">
    <property type="entry name" value="FAD/NAD(P)-binding domain"/>
    <property type="match status" value="1"/>
</dbReference>
<dbReference type="InterPro" id="IPR050281">
    <property type="entry name" value="Flavin_monoamine_oxidase"/>
</dbReference>
<dbReference type="InterPro" id="IPR002937">
    <property type="entry name" value="Amino_oxidase"/>
</dbReference>